<feature type="transmembrane region" description="Helical" evidence="9">
    <location>
        <begin position="406"/>
        <end position="439"/>
    </location>
</feature>
<dbReference type="RefSeq" id="WP_077244095.1">
    <property type="nucleotide sequence ID" value="NZ_MUZR01000017.1"/>
</dbReference>
<dbReference type="OrthoDB" id="9775735at2"/>
<dbReference type="AlphaFoldDB" id="A0A1V2ZZ67"/>
<feature type="transmembrane region" description="Helical" evidence="9">
    <location>
        <begin position="477"/>
        <end position="497"/>
    </location>
</feature>
<comment type="caution">
    <text evidence="10">The sequence shown here is derived from an EMBL/GenBank/DDBJ whole genome shotgun (WGS) entry which is preliminary data.</text>
</comment>
<feature type="transmembrane region" description="Helical" evidence="9">
    <location>
        <begin position="266"/>
        <end position="290"/>
    </location>
</feature>
<comment type="subcellular location">
    <subcellularLocation>
        <location evidence="1">Cell membrane</location>
        <topology evidence="1">Multi-pass membrane protein</topology>
    </subcellularLocation>
</comment>
<sequence length="558" mass="60258">MYNVATRGPFKGLNPRVAFVSIGAVLIIVALAIYRTDQVDSAVSGARDFLSPLLEWYYVAAMAFFLVLVIWLGIGRYKDVRLGHDDEVPEFTTLSWLAMLFAAGMGVGLLFWAVAEPLSHYGGNPFVAGDGDPAAADMSMVLTYFHWGLNAWAVFALLALMLAYFGFRRGQPLALRSALHPMLGKYVHGWPGDIVDLLAILATVFGIATTLGLGIQQLGSGLDHLTGMGTSATTEVVITAVLTVIAVLSVATGLQSGVQRISQANMWLSAGLLALLLIWGPTQYLLALVVQSTGSYLQNLMGLSLYTHAHHTDGWHADWTVFYWGWWLAWAPFVGLFIARISRGRTLREFVMGVLLMPTLITFVWLGLLGGTALYAESEGVAGIAVAVSEDMTRATFLTMETLEPGLVAIGGSILVTVLIATYLLTSANAGIVVINTLLAHGSTEHRTVHLATWGGAMGLLTAVLLLAGGLEVLQSAVILAALPFSLVMLVMVVGLIRGLEEERWAPRPGEHNIVPSEPWQVPPDRAYEDFDVEDDAPLAEHSSDDDRDDEGWRSRQG</sequence>
<keyword evidence="4" id="KW-1003">Cell membrane</keyword>
<keyword evidence="5 9" id="KW-0812">Transmembrane</keyword>
<feature type="transmembrane region" description="Helical" evidence="9">
    <location>
        <begin position="451"/>
        <end position="471"/>
    </location>
</feature>
<protein>
    <submittedName>
        <fullName evidence="10">Choline transporter</fullName>
    </submittedName>
</protein>
<feature type="transmembrane region" description="Helical" evidence="9">
    <location>
        <begin position="94"/>
        <end position="115"/>
    </location>
</feature>
<evidence type="ECO:0000313" key="10">
    <source>
        <dbReference type="EMBL" id="OOC10379.1"/>
    </source>
</evidence>
<dbReference type="PROSITE" id="PS01303">
    <property type="entry name" value="BCCT"/>
    <property type="match status" value="1"/>
</dbReference>
<feature type="transmembrane region" description="Helical" evidence="9">
    <location>
        <begin position="321"/>
        <end position="338"/>
    </location>
</feature>
<dbReference type="NCBIfam" id="TIGR00842">
    <property type="entry name" value="bcct"/>
    <property type="match status" value="1"/>
</dbReference>
<evidence type="ECO:0000256" key="5">
    <source>
        <dbReference type="ARBA" id="ARBA00022692"/>
    </source>
</evidence>
<feature type="transmembrane region" description="Helical" evidence="9">
    <location>
        <begin position="17"/>
        <end position="36"/>
    </location>
</feature>
<feature type="compositionally biased region" description="Acidic residues" evidence="8">
    <location>
        <begin position="530"/>
        <end position="550"/>
    </location>
</feature>
<feature type="transmembrane region" description="Helical" evidence="9">
    <location>
        <begin position="147"/>
        <end position="167"/>
    </location>
</feature>
<feature type="transmembrane region" description="Helical" evidence="9">
    <location>
        <begin position="194"/>
        <end position="216"/>
    </location>
</feature>
<proteinExistence type="inferred from homology"/>
<evidence type="ECO:0000256" key="3">
    <source>
        <dbReference type="ARBA" id="ARBA00022448"/>
    </source>
</evidence>
<keyword evidence="7 9" id="KW-0472">Membrane</keyword>
<dbReference type="PANTHER" id="PTHR30047:SF7">
    <property type="entry name" value="HIGH-AFFINITY CHOLINE TRANSPORT PROTEIN"/>
    <property type="match status" value="1"/>
</dbReference>
<dbReference type="PANTHER" id="PTHR30047">
    <property type="entry name" value="HIGH-AFFINITY CHOLINE TRANSPORT PROTEIN-RELATED"/>
    <property type="match status" value="1"/>
</dbReference>
<dbReference type="STRING" id="252474.B1A74_06185"/>
<gene>
    <name evidence="10" type="ORF">B1A74_06185</name>
</gene>
<keyword evidence="6 9" id="KW-1133">Transmembrane helix</keyword>
<evidence type="ECO:0000313" key="11">
    <source>
        <dbReference type="Proteomes" id="UP000189177"/>
    </source>
</evidence>
<feature type="region of interest" description="Disordered" evidence="8">
    <location>
        <begin position="508"/>
        <end position="558"/>
    </location>
</feature>
<accession>A0A1V2ZZ67</accession>
<dbReference type="Pfam" id="PF02028">
    <property type="entry name" value="BCCT"/>
    <property type="match status" value="1"/>
</dbReference>
<comment type="similarity">
    <text evidence="2">Belongs to the BCCT transporter (TC 2.A.15) family.</text>
</comment>
<feature type="transmembrane region" description="Helical" evidence="9">
    <location>
        <begin position="236"/>
        <end position="254"/>
    </location>
</feature>
<keyword evidence="3" id="KW-0813">Transport</keyword>
<name>A0A1V2ZZ67_9GAMM</name>
<evidence type="ECO:0000256" key="6">
    <source>
        <dbReference type="ARBA" id="ARBA00022989"/>
    </source>
</evidence>
<evidence type="ECO:0000256" key="4">
    <source>
        <dbReference type="ARBA" id="ARBA00022475"/>
    </source>
</evidence>
<dbReference type="EMBL" id="MUZR01000017">
    <property type="protein sequence ID" value="OOC10379.1"/>
    <property type="molecule type" value="Genomic_DNA"/>
</dbReference>
<keyword evidence="11" id="KW-1185">Reference proteome</keyword>
<dbReference type="Proteomes" id="UP000189177">
    <property type="component" value="Unassembled WGS sequence"/>
</dbReference>
<evidence type="ECO:0000256" key="1">
    <source>
        <dbReference type="ARBA" id="ARBA00004651"/>
    </source>
</evidence>
<evidence type="ECO:0000256" key="7">
    <source>
        <dbReference type="ARBA" id="ARBA00023136"/>
    </source>
</evidence>
<dbReference type="GO" id="GO:0005886">
    <property type="term" value="C:plasma membrane"/>
    <property type="evidence" value="ECO:0007669"/>
    <property type="project" value="UniProtKB-SubCell"/>
</dbReference>
<evidence type="ECO:0000256" key="2">
    <source>
        <dbReference type="ARBA" id="ARBA00005658"/>
    </source>
</evidence>
<reference evidence="10 11" key="1">
    <citation type="submission" date="2017-02" db="EMBL/GenBank/DDBJ databases">
        <title>Genomic diversity within the haloalkaliphilic genus Thioalkalivibrio.</title>
        <authorList>
            <person name="Ahn A.-C."/>
            <person name="Meier-Kolthoff J."/>
            <person name="Overmars L."/>
            <person name="Richter M."/>
            <person name="Woyke T."/>
            <person name="Sorokin D.Y."/>
            <person name="Muyzer G."/>
        </authorList>
    </citation>
    <scope>NUCLEOTIDE SEQUENCE [LARGE SCALE GENOMIC DNA]</scope>
    <source>
        <strain evidence="10 11">HL17</strain>
    </source>
</reference>
<dbReference type="GO" id="GO:0022857">
    <property type="term" value="F:transmembrane transporter activity"/>
    <property type="evidence" value="ECO:0007669"/>
    <property type="project" value="InterPro"/>
</dbReference>
<evidence type="ECO:0000256" key="9">
    <source>
        <dbReference type="SAM" id="Phobius"/>
    </source>
</evidence>
<dbReference type="InterPro" id="IPR000060">
    <property type="entry name" value="BCCT_transptr"/>
</dbReference>
<feature type="transmembrane region" description="Helical" evidence="9">
    <location>
        <begin position="350"/>
        <end position="368"/>
    </location>
</feature>
<organism evidence="10 11">
    <name type="scientific">Thioalkalivibrio halophilus</name>
    <dbReference type="NCBI Taxonomy" id="252474"/>
    <lineage>
        <taxon>Bacteria</taxon>
        <taxon>Pseudomonadati</taxon>
        <taxon>Pseudomonadota</taxon>
        <taxon>Gammaproteobacteria</taxon>
        <taxon>Chromatiales</taxon>
        <taxon>Ectothiorhodospiraceae</taxon>
        <taxon>Thioalkalivibrio</taxon>
    </lineage>
</organism>
<feature type="transmembrane region" description="Helical" evidence="9">
    <location>
        <begin position="56"/>
        <end position="74"/>
    </location>
</feature>
<evidence type="ECO:0000256" key="8">
    <source>
        <dbReference type="SAM" id="MobiDB-lite"/>
    </source>
</evidence>
<dbReference type="InterPro" id="IPR018093">
    <property type="entry name" value="BCCT_CS"/>
</dbReference>